<dbReference type="PROSITE" id="PS50893">
    <property type="entry name" value="ABC_TRANSPORTER_2"/>
    <property type="match status" value="2"/>
</dbReference>
<keyword evidence="6" id="KW-0547">Nucleotide-binding</keyword>
<dbReference type="AlphaFoldDB" id="A0A7L5BUN5"/>
<organism evidence="11 12">
    <name type="scientific">Pikeienuella piscinae</name>
    <dbReference type="NCBI Taxonomy" id="2748098"/>
    <lineage>
        <taxon>Bacteria</taxon>
        <taxon>Pseudomonadati</taxon>
        <taxon>Pseudomonadota</taxon>
        <taxon>Alphaproteobacteria</taxon>
        <taxon>Rhodobacterales</taxon>
        <taxon>Paracoccaceae</taxon>
        <taxon>Pikeienuella</taxon>
    </lineage>
</organism>
<evidence type="ECO:0000256" key="2">
    <source>
        <dbReference type="ARBA" id="ARBA00022448"/>
    </source>
</evidence>
<dbReference type="SUPFAM" id="SSF52540">
    <property type="entry name" value="P-loop containing nucleoside triphosphate hydrolases"/>
    <property type="match status" value="2"/>
</dbReference>
<dbReference type="CDD" id="cd03216">
    <property type="entry name" value="ABC_Carb_Monos_I"/>
    <property type="match status" value="1"/>
</dbReference>
<dbReference type="CDD" id="cd03215">
    <property type="entry name" value="ABC_Carb_Monos_II"/>
    <property type="match status" value="1"/>
</dbReference>
<dbReference type="Pfam" id="PF00005">
    <property type="entry name" value="ABC_tran"/>
    <property type="match status" value="2"/>
</dbReference>
<comment type="subcellular location">
    <subcellularLocation>
        <location evidence="1">Cell membrane</location>
        <topology evidence="1">Peripheral membrane protein</topology>
    </subcellularLocation>
</comment>
<feature type="domain" description="ABC transporter" evidence="10">
    <location>
        <begin position="2"/>
        <end position="238"/>
    </location>
</feature>
<evidence type="ECO:0000256" key="9">
    <source>
        <dbReference type="ARBA" id="ARBA00023136"/>
    </source>
</evidence>
<evidence type="ECO:0000256" key="4">
    <source>
        <dbReference type="ARBA" id="ARBA00022597"/>
    </source>
</evidence>
<proteinExistence type="predicted"/>
<keyword evidence="9" id="KW-0472">Membrane</keyword>
<dbReference type="InterPro" id="IPR050107">
    <property type="entry name" value="ABC_carbohydrate_import_ATPase"/>
</dbReference>
<gene>
    <name evidence="11" type="ORF">G5B40_05695</name>
</gene>
<dbReference type="PANTHER" id="PTHR43790">
    <property type="entry name" value="CARBOHYDRATE TRANSPORT ATP-BINDING PROTEIN MG119-RELATED"/>
    <property type="match status" value="1"/>
</dbReference>
<evidence type="ECO:0000256" key="3">
    <source>
        <dbReference type="ARBA" id="ARBA00022475"/>
    </source>
</evidence>
<dbReference type="InterPro" id="IPR027417">
    <property type="entry name" value="P-loop_NTPase"/>
</dbReference>
<keyword evidence="7 11" id="KW-0067">ATP-binding</keyword>
<dbReference type="PANTHER" id="PTHR43790:SF9">
    <property type="entry name" value="GALACTOFURANOSE TRANSPORTER ATP-BINDING PROTEIN YTFR"/>
    <property type="match status" value="1"/>
</dbReference>
<dbReference type="GO" id="GO:0005524">
    <property type="term" value="F:ATP binding"/>
    <property type="evidence" value="ECO:0007669"/>
    <property type="project" value="UniProtKB-KW"/>
</dbReference>
<keyword evidence="12" id="KW-1185">Reference proteome</keyword>
<evidence type="ECO:0000256" key="1">
    <source>
        <dbReference type="ARBA" id="ARBA00004202"/>
    </source>
</evidence>
<dbReference type="InterPro" id="IPR003593">
    <property type="entry name" value="AAA+_ATPase"/>
</dbReference>
<evidence type="ECO:0000259" key="10">
    <source>
        <dbReference type="PROSITE" id="PS50893"/>
    </source>
</evidence>
<evidence type="ECO:0000256" key="6">
    <source>
        <dbReference type="ARBA" id="ARBA00022741"/>
    </source>
</evidence>
<keyword evidence="4" id="KW-0762">Sugar transport</keyword>
<dbReference type="EMBL" id="CP049056">
    <property type="protein sequence ID" value="QIE54991.1"/>
    <property type="molecule type" value="Genomic_DNA"/>
</dbReference>
<name>A0A7L5BUN5_9RHOB</name>
<dbReference type="Proteomes" id="UP000503336">
    <property type="component" value="Chromosome"/>
</dbReference>
<keyword evidence="5" id="KW-0677">Repeat</keyword>
<reference evidence="11 12" key="1">
    <citation type="submission" date="2020-02" db="EMBL/GenBank/DDBJ databases">
        <title>complete genome sequence of Rhodobacteraceae bacterium.</title>
        <authorList>
            <person name="Park J."/>
            <person name="Kim Y.-S."/>
            <person name="Kim K.-H."/>
        </authorList>
    </citation>
    <scope>NUCLEOTIDE SEQUENCE [LARGE SCALE GENOMIC DNA]</scope>
    <source>
        <strain evidence="11 12">RR4-56</strain>
    </source>
</reference>
<dbReference type="InterPro" id="IPR003439">
    <property type="entry name" value="ABC_transporter-like_ATP-bd"/>
</dbReference>
<accession>A0A7L5BUN5</accession>
<dbReference type="GO" id="GO:0005886">
    <property type="term" value="C:plasma membrane"/>
    <property type="evidence" value="ECO:0007669"/>
    <property type="project" value="UniProtKB-SubCell"/>
</dbReference>
<dbReference type="PROSITE" id="PS00211">
    <property type="entry name" value="ABC_TRANSPORTER_1"/>
    <property type="match status" value="1"/>
</dbReference>
<evidence type="ECO:0000313" key="11">
    <source>
        <dbReference type="EMBL" id="QIE54991.1"/>
    </source>
</evidence>
<protein>
    <submittedName>
        <fullName evidence="11">Sugar ABC transporter ATP-binding protein</fullName>
    </submittedName>
</protein>
<dbReference type="SMART" id="SM00382">
    <property type="entry name" value="AAA"/>
    <property type="match status" value="2"/>
</dbReference>
<keyword evidence="3" id="KW-1003">Cell membrane</keyword>
<feature type="domain" description="ABC transporter" evidence="10">
    <location>
        <begin position="247"/>
        <end position="490"/>
    </location>
</feature>
<dbReference type="RefSeq" id="WP_165096138.1">
    <property type="nucleotide sequence ID" value="NZ_CP049056.1"/>
</dbReference>
<sequence length="496" mass="52580">MIETAGLTKRYPGVTALSDVNLAAHAGEIHALVGANGAGKSTLMNVLSGVTRPTAGALRLDGREVSFETPGAAQAAGVATVFQELSLVPQLSVARNLFLGREEVGRFGLVDVAAMERDAAEILSRHALDIDPAATVASLSVARQQMLEIARALTQDARILILDEPTAVLSLTEQNALFEIMRRLSAEGLLILYVSHRLDEVLAIADRVSVMRDGQLVATRPAAGLEMDELVTLMIGRRGAASGRAAPSARPAPRYEIGYETARGREELSIGRGEILGLAGLVGAGRTTFARALAGVPTHGAKVTVRREGRPLRLGSPRQAMRAGIVYLTEDRKRDGIFADLDIVENAVASSLDRFARFGLRNPGRERASATRILESLKLVAGRLDMAVARLSGGNQQKVVLARALLTEPELLIVDEPTRGVDVGAKAEIHDLLHTLAARGVTILVISSEIDEVLALAHRVVVMADWRFVASAPATGMDEASILLAASGGSRQGEPT</sequence>
<dbReference type="GO" id="GO:0016887">
    <property type="term" value="F:ATP hydrolysis activity"/>
    <property type="evidence" value="ECO:0007669"/>
    <property type="project" value="InterPro"/>
</dbReference>
<dbReference type="KEGG" id="hdh:G5B40_05695"/>
<evidence type="ECO:0000256" key="8">
    <source>
        <dbReference type="ARBA" id="ARBA00022967"/>
    </source>
</evidence>
<evidence type="ECO:0000256" key="7">
    <source>
        <dbReference type="ARBA" id="ARBA00022840"/>
    </source>
</evidence>
<keyword evidence="2" id="KW-0813">Transport</keyword>
<dbReference type="Gene3D" id="3.40.50.300">
    <property type="entry name" value="P-loop containing nucleotide triphosphate hydrolases"/>
    <property type="match status" value="2"/>
</dbReference>
<keyword evidence="8" id="KW-1278">Translocase</keyword>
<evidence type="ECO:0000313" key="12">
    <source>
        <dbReference type="Proteomes" id="UP000503336"/>
    </source>
</evidence>
<dbReference type="InterPro" id="IPR017871">
    <property type="entry name" value="ABC_transporter-like_CS"/>
</dbReference>
<dbReference type="FunFam" id="3.40.50.300:FF:000127">
    <property type="entry name" value="Ribose import ATP-binding protein RbsA"/>
    <property type="match status" value="1"/>
</dbReference>
<evidence type="ECO:0000256" key="5">
    <source>
        <dbReference type="ARBA" id="ARBA00022737"/>
    </source>
</evidence>